<dbReference type="InterPro" id="IPR027417">
    <property type="entry name" value="P-loop_NTPase"/>
</dbReference>
<name>F6D6R3_METPW</name>
<evidence type="ECO:0008006" key="3">
    <source>
        <dbReference type="Google" id="ProtNLM"/>
    </source>
</evidence>
<dbReference type="HOGENOM" id="CLU_1145243_0_0_2"/>
<sequence length="248" mass="28925">MPKFKVSSSGDNTNFVSTASYRKLSKKFQSLKIDKGRIIHVLGAPGTGKSTNIHRALGELNLNVFEFEFELSNDSMSSKEVFCEFLKSLEEQLGVNSKEESYKRLLDFDVVLFADKFHDIHYIEHGKVGFSMWTDTVGWRAAHFYILCIAEYIRHRRNFQDMNLVFQTAWRTYFRGKKYDIFTDLGVLSRIIRGFLKLLFEVVEISYSEEETIEIVKNHVDASEADIKDLIKKYGRKPRFICQELENN</sequence>
<reference evidence="1 2" key="1">
    <citation type="journal article" date="2014" name="Int. J. Syst. Evol. Microbiol.">
        <title>Methanobacterium paludis sp. nov. and a novel strain of Methanobacterium lacus isolated from northern peatlands.</title>
        <authorList>
            <person name="Cadillo-Quiroz H."/>
            <person name="Brauer S.L."/>
            <person name="Goodson N."/>
            <person name="Yavitt J.B."/>
            <person name="Zinder S.H."/>
        </authorList>
    </citation>
    <scope>NUCLEOTIDE SEQUENCE [LARGE SCALE GENOMIC DNA]</scope>
    <source>
        <strain evidence="2">DSM 25820 / JCM 18151 / SWAN1</strain>
    </source>
</reference>
<evidence type="ECO:0000313" key="1">
    <source>
        <dbReference type="EMBL" id="AEG18346.1"/>
    </source>
</evidence>
<dbReference type="Proteomes" id="UP000009231">
    <property type="component" value="Chromosome"/>
</dbReference>
<organism evidence="1 2">
    <name type="scientific">Methanobacterium paludis (strain DSM 25820 / JCM 18151 / SWAN1)</name>
    <dbReference type="NCBI Taxonomy" id="868131"/>
    <lineage>
        <taxon>Archaea</taxon>
        <taxon>Methanobacteriati</taxon>
        <taxon>Methanobacteriota</taxon>
        <taxon>Methanomada group</taxon>
        <taxon>Methanobacteria</taxon>
        <taxon>Methanobacteriales</taxon>
        <taxon>Methanobacteriaceae</taxon>
        <taxon>Methanobacterium</taxon>
    </lineage>
</organism>
<dbReference type="EMBL" id="CP002772">
    <property type="protein sequence ID" value="AEG18346.1"/>
    <property type="molecule type" value="Genomic_DNA"/>
</dbReference>
<accession>F6D6R3</accession>
<gene>
    <name evidence="1" type="ordered locus">MSWAN_1331</name>
</gene>
<dbReference type="RefSeq" id="WP_013825847.1">
    <property type="nucleotide sequence ID" value="NC_015574.1"/>
</dbReference>
<keyword evidence="2" id="KW-1185">Reference proteome</keyword>
<protein>
    <recommendedName>
        <fullName evidence="3">AAA+ ATPase domain-containing protein</fullName>
    </recommendedName>
</protein>
<dbReference type="GeneID" id="10668836"/>
<proteinExistence type="predicted"/>
<dbReference type="AlphaFoldDB" id="F6D6R3"/>
<dbReference type="OrthoDB" id="67618at2157"/>
<dbReference type="Gene3D" id="3.40.50.300">
    <property type="entry name" value="P-loop containing nucleotide triphosphate hydrolases"/>
    <property type="match status" value="1"/>
</dbReference>
<dbReference type="SUPFAM" id="SSF52540">
    <property type="entry name" value="P-loop containing nucleoside triphosphate hydrolases"/>
    <property type="match status" value="1"/>
</dbReference>
<dbReference type="KEGG" id="mew:MSWAN_1331"/>
<dbReference type="eggNOG" id="arCOG10246">
    <property type="taxonomic scope" value="Archaea"/>
</dbReference>
<evidence type="ECO:0000313" key="2">
    <source>
        <dbReference type="Proteomes" id="UP000009231"/>
    </source>
</evidence>